<evidence type="ECO:0000313" key="2">
    <source>
        <dbReference type="EMBL" id="KKL24722.1"/>
    </source>
</evidence>
<dbReference type="AlphaFoldDB" id="A0A0F9CEA2"/>
<feature type="non-terminal residue" evidence="2">
    <location>
        <position position="1"/>
    </location>
</feature>
<evidence type="ECO:0000256" key="1">
    <source>
        <dbReference type="SAM" id="Phobius"/>
    </source>
</evidence>
<dbReference type="EMBL" id="LAZR01036483">
    <property type="protein sequence ID" value="KKL24722.1"/>
    <property type="molecule type" value="Genomic_DNA"/>
</dbReference>
<keyword evidence="1" id="KW-0812">Transmembrane</keyword>
<feature type="transmembrane region" description="Helical" evidence="1">
    <location>
        <begin position="12"/>
        <end position="29"/>
    </location>
</feature>
<reference evidence="2" key="1">
    <citation type="journal article" date="2015" name="Nature">
        <title>Complex archaea that bridge the gap between prokaryotes and eukaryotes.</title>
        <authorList>
            <person name="Spang A."/>
            <person name="Saw J.H."/>
            <person name="Jorgensen S.L."/>
            <person name="Zaremba-Niedzwiedzka K."/>
            <person name="Martijn J."/>
            <person name="Lind A.E."/>
            <person name="van Eijk R."/>
            <person name="Schleper C."/>
            <person name="Guy L."/>
            <person name="Ettema T.J."/>
        </authorList>
    </citation>
    <scope>NUCLEOTIDE SEQUENCE</scope>
</reference>
<keyword evidence="1" id="KW-0472">Membrane</keyword>
<accession>A0A0F9CEA2</accession>
<protein>
    <submittedName>
        <fullName evidence="2">Uncharacterized protein</fullName>
    </submittedName>
</protein>
<comment type="caution">
    <text evidence="2">The sequence shown here is derived from an EMBL/GenBank/DDBJ whole genome shotgun (WGS) entry which is preliminary data.</text>
</comment>
<name>A0A0F9CEA2_9ZZZZ</name>
<organism evidence="2">
    <name type="scientific">marine sediment metagenome</name>
    <dbReference type="NCBI Taxonomy" id="412755"/>
    <lineage>
        <taxon>unclassified sequences</taxon>
        <taxon>metagenomes</taxon>
        <taxon>ecological metagenomes</taxon>
    </lineage>
</organism>
<gene>
    <name evidence="2" type="ORF">LCGC14_2412490</name>
</gene>
<sequence length="52" mass="6353">SQEIVKEKNEKMGLVRLWFVYFRGVYVYMGSNNMVRYFGNVLKILKEKKFDR</sequence>
<proteinExistence type="predicted"/>
<keyword evidence="1" id="KW-1133">Transmembrane helix</keyword>